<gene>
    <name evidence="5" type="ORF">COU32_01155</name>
</gene>
<dbReference type="CDD" id="cd00146">
    <property type="entry name" value="PKD"/>
    <property type="match status" value="2"/>
</dbReference>
<evidence type="ECO:0000256" key="2">
    <source>
        <dbReference type="SAM" id="SignalP"/>
    </source>
</evidence>
<dbReference type="PROSITE" id="PS50093">
    <property type="entry name" value="PKD"/>
    <property type="match status" value="2"/>
</dbReference>
<dbReference type="PANTHER" id="PTHR37397">
    <property type="entry name" value="SI:CH211-183D21.1"/>
    <property type="match status" value="1"/>
</dbReference>
<evidence type="ECO:0000256" key="1">
    <source>
        <dbReference type="SAM" id="MobiDB-lite"/>
    </source>
</evidence>
<dbReference type="Gene3D" id="2.60.40.1260">
    <property type="entry name" value="Lamin Tail domain"/>
    <property type="match status" value="4"/>
</dbReference>
<dbReference type="PROSITE" id="PS51841">
    <property type="entry name" value="LTD"/>
    <property type="match status" value="5"/>
</dbReference>
<feature type="domain" description="LTD" evidence="4">
    <location>
        <begin position="417"/>
        <end position="532"/>
    </location>
</feature>
<dbReference type="SUPFAM" id="SSF74853">
    <property type="entry name" value="Lamin A/C globular tail domain"/>
    <property type="match status" value="5"/>
</dbReference>
<dbReference type="SUPFAM" id="SSF49299">
    <property type="entry name" value="PKD domain"/>
    <property type="match status" value="2"/>
</dbReference>
<dbReference type="SMART" id="SM00089">
    <property type="entry name" value="PKD"/>
    <property type="match status" value="2"/>
</dbReference>
<evidence type="ECO:0000313" key="6">
    <source>
        <dbReference type="Proteomes" id="UP000231530"/>
    </source>
</evidence>
<evidence type="ECO:0000259" key="4">
    <source>
        <dbReference type="PROSITE" id="PS51841"/>
    </source>
</evidence>
<dbReference type="Pfam" id="PF18911">
    <property type="entry name" value="PKD_4"/>
    <property type="match status" value="2"/>
</dbReference>
<sequence length="1231" mass="133246">MKQDIILFLCTLSILASVFLFSTSAKSDAPSIVITEIGATEPSGDEWVEIYNASDAPIDLTGWKFLEANTNHGLTLVQGDDATIASGQYAVITQNNGQFLTKYPNITVPIFDSSWNTLNEGGEEIGLKNAQGDIIEQFTYINATNFSLERIDPTIQDYGATNWKEHPNGNTVGKQNYWRVNNEPADTNEPPIALFTISTSTTNVNTNILFDATSSTDDTSIASYIWDFGDETSGADAITPHEYTNAGSYTITLTVTDTDGLSSNTSTLITILQNEIQEETPTPTTSSSIRINEFVPNPNTDEHEWIELFNTTTSTAYLTGWTLHDGAGVIVSPTSTIDANGFIVIELSTNKLNNSGDLIALFNPENQSVDSVAYGNWENATVDVPEKGNALAIDERGTWQKTTTPTKGEKNSITAPTPTETPAPSSGGGGGNIIVPTKTYEEGVVVINELVSDPQDGEEEFVELFNTSDESISLKGWWVEDGSEAKTTLNGDINAHGFFVVDSPKGNLNNSGDEVFLIDPGGKEIDRVTYGNWDDGNTSDNAPIAQDPLSLARRLDGLDANNDFYDFVLTDTITKGKTNIISLNTTDGTGTGQILGTKIFSSSVHINEIYPNPPGSDSDDEFIELYNAGAETVDITNWKLGDSSKKRYTITDGHLTPGAYLVLKRATTGIALNNSGGEEVGLYDPNGAMVEKTHFTGSAAEGQSWARKEDGSWAWTTEVTPSEANVIEGKSAAPIIAITVDPEVAVGQHVLFDASDTTDPESETITFVWTFGDNSTDEGDIVEHVFNTEGTYTVTLAATDASGNTSSKEVIVSVKNTLSFAGGFKATTPVDKIEISEIFPNPQGSDTTEFIELYNPTDTAIDLTDIKLDDEEGGSRAYTIPKDTTIAPGAYMVFGRQDTKLALNNTSDSARILYPDGTVLRDVRFDDVLEGHSYVRDENDEWTWTSTLTPGEANIVSPPDDTKKTKTTTTKSKMVKPVIATTLAGLRNEDIGDMITTTGTVAVLPDVFGSQYFYMVAAATSTDTEPAGVQVYMNSKAFPDMDLGDVIQVTGEISEISGETRVKTSGEQDIKVLDHEALPNAKPVDIATINETYEGSLIEVHGEITEIKSSYMYVDDGSDEIQVYFKRGAGINPKTYQLGDLVNVEGIVSQTKSGYRLLPRTATDIVKTGVVEDVIVKKEATKEENTKELTQKYLTATAGGITAILVGLVAKIENSPFKKIILFFRRKRKEE</sequence>
<dbReference type="InterPro" id="IPR013783">
    <property type="entry name" value="Ig-like_fold"/>
</dbReference>
<dbReference type="Gene3D" id="2.60.40.10">
    <property type="entry name" value="Immunoglobulins"/>
    <property type="match status" value="2"/>
</dbReference>
<reference evidence="6" key="1">
    <citation type="submission" date="2017-09" db="EMBL/GenBank/DDBJ databases">
        <title>Depth-based differentiation of microbial function through sediment-hosted aquifers and enrichment of novel symbionts in the deep terrestrial subsurface.</title>
        <authorList>
            <person name="Probst A.J."/>
            <person name="Ladd B."/>
            <person name="Jarett J.K."/>
            <person name="Geller-Mcgrath D.E."/>
            <person name="Sieber C.M.K."/>
            <person name="Emerson J.B."/>
            <person name="Anantharaman K."/>
            <person name="Thomas B.C."/>
            <person name="Malmstrom R."/>
            <person name="Stieglmeier M."/>
            <person name="Klingl A."/>
            <person name="Woyke T."/>
            <person name="Ryan C.M."/>
            <person name="Banfield J.F."/>
        </authorList>
    </citation>
    <scope>NUCLEOTIDE SEQUENCE [LARGE SCALE GENOMIC DNA]</scope>
</reference>
<accession>A0A2H0TWT8</accession>
<dbReference type="Proteomes" id="UP000231530">
    <property type="component" value="Unassembled WGS sequence"/>
</dbReference>
<evidence type="ECO:0000313" key="5">
    <source>
        <dbReference type="EMBL" id="PIR76611.1"/>
    </source>
</evidence>
<feature type="domain" description="PKD" evidence="3">
    <location>
        <begin position="191"/>
        <end position="271"/>
    </location>
</feature>
<feature type="domain" description="LTD" evidence="4">
    <location>
        <begin position="17"/>
        <end position="142"/>
    </location>
</feature>
<proteinExistence type="predicted"/>
<dbReference type="InterPro" id="IPR022409">
    <property type="entry name" value="PKD/Chitinase_dom"/>
</dbReference>
<feature type="domain" description="LTD" evidence="4">
    <location>
        <begin position="280"/>
        <end position="376"/>
    </location>
</feature>
<feature type="chain" id="PRO_5013607830" description="PKD domain-containing protein" evidence="2">
    <location>
        <begin position="28"/>
        <end position="1231"/>
    </location>
</feature>
<dbReference type="PANTHER" id="PTHR37397:SF1">
    <property type="entry name" value="LTD DOMAIN-CONTAINING PROTEIN"/>
    <property type="match status" value="1"/>
</dbReference>
<feature type="compositionally biased region" description="Low complexity" evidence="1">
    <location>
        <begin position="412"/>
        <end position="425"/>
    </location>
</feature>
<evidence type="ECO:0000259" key="3">
    <source>
        <dbReference type="PROSITE" id="PS50093"/>
    </source>
</evidence>
<organism evidence="5 6">
    <name type="scientific">Candidatus Magasanikbacteria bacterium CG10_big_fil_rev_8_21_14_0_10_42_10</name>
    <dbReference type="NCBI Taxonomy" id="1974649"/>
    <lineage>
        <taxon>Bacteria</taxon>
        <taxon>Candidatus Magasanikiibacteriota</taxon>
    </lineage>
</organism>
<keyword evidence="2" id="KW-0732">Signal</keyword>
<feature type="signal peptide" evidence="2">
    <location>
        <begin position="1"/>
        <end position="27"/>
    </location>
</feature>
<dbReference type="Pfam" id="PF00932">
    <property type="entry name" value="LTD"/>
    <property type="match status" value="5"/>
</dbReference>
<dbReference type="InterPro" id="IPR001322">
    <property type="entry name" value="Lamin_tail_dom"/>
</dbReference>
<name>A0A2H0TWT8_9BACT</name>
<feature type="domain" description="PKD" evidence="3">
    <location>
        <begin position="733"/>
        <end position="814"/>
    </location>
</feature>
<dbReference type="InterPro" id="IPR035986">
    <property type="entry name" value="PKD_dom_sf"/>
</dbReference>
<feature type="domain" description="LTD" evidence="4">
    <location>
        <begin position="820"/>
        <end position="936"/>
    </location>
</feature>
<dbReference type="InterPro" id="IPR036415">
    <property type="entry name" value="Lamin_tail_dom_sf"/>
</dbReference>
<dbReference type="InterPro" id="IPR000601">
    <property type="entry name" value="PKD_dom"/>
</dbReference>
<dbReference type="EMBL" id="PFBY01000015">
    <property type="protein sequence ID" value="PIR76611.1"/>
    <property type="molecule type" value="Genomic_DNA"/>
</dbReference>
<feature type="domain" description="LTD" evidence="4">
    <location>
        <begin position="600"/>
        <end position="699"/>
    </location>
</feature>
<feature type="region of interest" description="Disordered" evidence="1">
    <location>
        <begin position="396"/>
        <end position="431"/>
    </location>
</feature>
<dbReference type="AlphaFoldDB" id="A0A2H0TWT8"/>
<protein>
    <recommendedName>
        <fullName evidence="7">PKD domain-containing protein</fullName>
    </recommendedName>
</protein>
<evidence type="ECO:0008006" key="7">
    <source>
        <dbReference type="Google" id="ProtNLM"/>
    </source>
</evidence>
<comment type="caution">
    <text evidence="5">The sequence shown here is derived from an EMBL/GenBank/DDBJ whole genome shotgun (WGS) entry which is preliminary data.</text>
</comment>